<evidence type="ECO:0000256" key="2">
    <source>
        <dbReference type="ARBA" id="ARBA00022741"/>
    </source>
</evidence>
<dbReference type="KEGG" id="lpan:LPMP_252470"/>
<evidence type="ECO:0000259" key="5">
    <source>
        <dbReference type="Pfam" id="PF05191"/>
    </source>
</evidence>
<keyword evidence="2" id="KW-0547">Nucleotide-binding</keyword>
<dbReference type="AlphaFoldDB" id="A0A088RT79"/>
<dbReference type="VEuPathDB" id="TriTrypDB:LPAL13_250026800"/>
<dbReference type="CDD" id="cd01428">
    <property type="entry name" value="ADK"/>
    <property type="match status" value="1"/>
</dbReference>
<evidence type="ECO:0000256" key="1">
    <source>
        <dbReference type="ARBA" id="ARBA00022679"/>
    </source>
</evidence>
<dbReference type="PROSITE" id="PS00113">
    <property type="entry name" value="ADENYLATE_KINASE"/>
    <property type="match status" value="1"/>
</dbReference>
<protein>
    <submittedName>
        <fullName evidence="6">Adenylate kinase, putative</fullName>
        <ecNumber evidence="6">2.7.4.3</ecNumber>
    </submittedName>
</protein>
<dbReference type="InterPro" id="IPR007862">
    <property type="entry name" value="Adenylate_kinase_lid-dom"/>
</dbReference>
<dbReference type="EMBL" id="CP009394">
    <property type="protein sequence ID" value="AIN99110.1"/>
    <property type="molecule type" value="Genomic_DNA"/>
</dbReference>
<keyword evidence="3 4" id="KW-0418">Kinase</keyword>
<dbReference type="OrthoDB" id="439792at2759"/>
<dbReference type="Pfam" id="PF00406">
    <property type="entry name" value="ADK"/>
    <property type="match status" value="1"/>
</dbReference>
<evidence type="ECO:0000313" key="6">
    <source>
        <dbReference type="EMBL" id="AIN99110.1"/>
    </source>
</evidence>
<dbReference type="InterPro" id="IPR033690">
    <property type="entry name" value="Adenylat_kinase_CS"/>
</dbReference>
<evidence type="ECO:0000256" key="3">
    <source>
        <dbReference type="ARBA" id="ARBA00022777"/>
    </source>
</evidence>
<name>A0A088RT79_LEIPA</name>
<dbReference type="EC" id="2.7.4.3" evidence="6"/>
<keyword evidence="7" id="KW-1185">Reference proteome</keyword>
<dbReference type="Proteomes" id="UP000063063">
    <property type="component" value="Chromosome 25"/>
</dbReference>
<dbReference type="RefSeq" id="XP_010699817.1">
    <property type="nucleotide sequence ID" value="XM_010701515.1"/>
</dbReference>
<dbReference type="VEuPathDB" id="TriTrypDB:LPMP_252470"/>
<dbReference type="InterPro" id="IPR000850">
    <property type="entry name" value="Adenylat/UMP-CMP_kin"/>
</dbReference>
<dbReference type="PRINTS" id="PR00094">
    <property type="entry name" value="ADENYLTKNASE"/>
</dbReference>
<dbReference type="NCBIfam" id="TIGR01351">
    <property type="entry name" value="adk"/>
    <property type="match status" value="1"/>
</dbReference>
<dbReference type="GO" id="GO:0005524">
    <property type="term" value="F:ATP binding"/>
    <property type="evidence" value="ECO:0007669"/>
    <property type="project" value="InterPro"/>
</dbReference>
<organism evidence="6 7">
    <name type="scientific">Leishmania panamensis</name>
    <dbReference type="NCBI Taxonomy" id="5679"/>
    <lineage>
        <taxon>Eukaryota</taxon>
        <taxon>Discoba</taxon>
        <taxon>Euglenozoa</taxon>
        <taxon>Kinetoplastea</taxon>
        <taxon>Metakinetoplastina</taxon>
        <taxon>Trypanosomatida</taxon>
        <taxon>Trypanosomatidae</taxon>
        <taxon>Leishmaniinae</taxon>
        <taxon>Leishmania</taxon>
        <taxon>Leishmania guyanensis species complex</taxon>
    </lineage>
</organism>
<dbReference type="GeneID" id="22575895"/>
<dbReference type="SUPFAM" id="SSF52540">
    <property type="entry name" value="P-loop containing nucleoside triphosphate hydrolases"/>
    <property type="match status" value="1"/>
</dbReference>
<dbReference type="PANTHER" id="PTHR23359">
    <property type="entry name" value="NUCLEOTIDE KINASE"/>
    <property type="match status" value="1"/>
</dbReference>
<dbReference type="Pfam" id="PF05191">
    <property type="entry name" value="ADK_lid"/>
    <property type="match status" value="1"/>
</dbReference>
<evidence type="ECO:0000313" key="7">
    <source>
        <dbReference type="Proteomes" id="UP000063063"/>
    </source>
</evidence>
<comment type="similarity">
    <text evidence="4">Belongs to the adenylate kinase family.</text>
</comment>
<dbReference type="HAMAP" id="MF_00235">
    <property type="entry name" value="Adenylate_kinase_Adk"/>
    <property type="match status" value="1"/>
</dbReference>
<dbReference type="InterPro" id="IPR006259">
    <property type="entry name" value="Adenyl_kin_sub"/>
</dbReference>
<dbReference type="GO" id="GO:0004017">
    <property type="term" value="F:AMP kinase activity"/>
    <property type="evidence" value="ECO:0007669"/>
    <property type="project" value="UniProtKB-EC"/>
</dbReference>
<evidence type="ECO:0000256" key="4">
    <source>
        <dbReference type="RuleBase" id="RU003330"/>
    </source>
</evidence>
<dbReference type="Gene3D" id="3.40.50.300">
    <property type="entry name" value="P-loop containing nucleotide triphosphate hydrolases"/>
    <property type="match status" value="1"/>
</dbReference>
<dbReference type="InterPro" id="IPR027417">
    <property type="entry name" value="P-loop_NTPase"/>
</dbReference>
<keyword evidence="1 4" id="KW-0808">Transferase</keyword>
<accession>A0A088RT79</accession>
<reference evidence="6 7" key="1">
    <citation type="journal article" date="2015" name="Sci. Rep.">
        <title>The genome of Leishmania panamensis: insights into genomics of the L. (Viannia) subgenus.</title>
        <authorList>
            <person name="Llanes A."/>
            <person name="Restrepo C.M."/>
            <person name="Vecchio G.D."/>
            <person name="Anguizola F.J."/>
            <person name="Lleonart R."/>
        </authorList>
    </citation>
    <scope>NUCLEOTIDE SEQUENCE [LARGE SCALE GENOMIC DNA]</scope>
    <source>
        <strain evidence="6 7">MHOM/PA/94/PSC-1</strain>
    </source>
</reference>
<dbReference type="eggNOG" id="KOG3078">
    <property type="taxonomic scope" value="Eukaryota"/>
</dbReference>
<sequence length="234" mass="25442">MPSKFLRLLFTGAPGVGKGTYSSRAAASLGCHVVSSGDLLRKEVAEGTAIGKQVKDLIEKGVFVPDELIAKMMVQHIASLSADKECPSGYILDGYPRNISQAEALWSSGDIKIDHVINLTQPRNVIIKKLSSRRSCPDCGFVYNLASIDEGGIKMDPLKPKVDGVCDKCGCTKPLITRKDDEIEVVTKRQDEYSAVAMPLLRFYKEKGVLHEFPVLGGTTVYLPMLLELISALG</sequence>
<gene>
    <name evidence="6" type="ORF">LPMP_252470</name>
</gene>
<feature type="domain" description="Adenylate kinase active site lid" evidence="5">
    <location>
        <begin position="133"/>
        <end position="180"/>
    </location>
</feature>
<proteinExistence type="inferred from homology"/>